<dbReference type="PANTHER" id="PTHR27002">
    <property type="entry name" value="RECEPTOR-LIKE SERINE/THREONINE-PROTEIN KINASE SD1-8"/>
    <property type="match status" value="1"/>
</dbReference>
<dbReference type="Gene3D" id="3.30.430.20">
    <property type="entry name" value="Gnk2 domain, C-X8-C-X2-C motif"/>
    <property type="match status" value="2"/>
</dbReference>
<evidence type="ECO:0000256" key="8">
    <source>
        <dbReference type="ARBA" id="ARBA00022777"/>
    </source>
</evidence>
<evidence type="ECO:0000259" key="16">
    <source>
        <dbReference type="PROSITE" id="PS51473"/>
    </source>
</evidence>
<keyword evidence="3" id="KW-0808">Transferase</keyword>
<name>A0AAD2EH41_9LAMI</name>
<keyword evidence="10 14" id="KW-1133">Transmembrane helix</keyword>
<dbReference type="Gene3D" id="1.10.510.10">
    <property type="entry name" value="Transferase(Phosphotransferase) domain 1"/>
    <property type="match status" value="1"/>
</dbReference>
<dbReference type="InterPro" id="IPR002902">
    <property type="entry name" value="GNK2"/>
</dbReference>
<feature type="binding site" evidence="13">
    <location>
        <position position="296"/>
    </location>
    <ligand>
        <name>ATP</name>
        <dbReference type="ChEBI" id="CHEBI:30616"/>
    </ligand>
</feature>
<dbReference type="InterPro" id="IPR000719">
    <property type="entry name" value="Prot_kinase_dom"/>
</dbReference>
<evidence type="ECO:0000256" key="2">
    <source>
        <dbReference type="ARBA" id="ARBA00022527"/>
    </source>
</evidence>
<evidence type="ECO:0000256" key="11">
    <source>
        <dbReference type="ARBA" id="ARBA00023136"/>
    </source>
</evidence>
<dbReference type="GO" id="GO:0005886">
    <property type="term" value="C:plasma membrane"/>
    <property type="evidence" value="ECO:0007669"/>
    <property type="project" value="TreeGrafter"/>
</dbReference>
<evidence type="ECO:0000256" key="10">
    <source>
        <dbReference type="ARBA" id="ARBA00022989"/>
    </source>
</evidence>
<dbReference type="InterPro" id="IPR038408">
    <property type="entry name" value="GNK2_sf"/>
</dbReference>
<feature type="transmembrane region" description="Helical" evidence="14">
    <location>
        <begin position="209"/>
        <end position="230"/>
    </location>
</feature>
<keyword evidence="5" id="KW-0732">Signal</keyword>
<keyword evidence="12" id="KW-0675">Receptor</keyword>
<evidence type="ECO:0000256" key="6">
    <source>
        <dbReference type="ARBA" id="ARBA00022737"/>
    </source>
</evidence>
<comment type="subcellular location">
    <subcellularLocation>
        <location evidence="1">Membrane</location>
        <topology evidence="1">Single-pass membrane protein</topology>
    </subcellularLocation>
</comment>
<evidence type="ECO:0000256" key="5">
    <source>
        <dbReference type="ARBA" id="ARBA00022729"/>
    </source>
</evidence>
<dbReference type="InterPro" id="IPR001245">
    <property type="entry name" value="Ser-Thr/Tyr_kinase_cat_dom"/>
</dbReference>
<accession>A0AAD2EH41</accession>
<dbReference type="GO" id="GO:0005524">
    <property type="term" value="F:ATP binding"/>
    <property type="evidence" value="ECO:0007669"/>
    <property type="project" value="UniProtKB-UniRule"/>
</dbReference>
<organism evidence="17 18">
    <name type="scientific">Fraxinus pennsylvanica</name>
    <dbReference type="NCBI Taxonomy" id="56036"/>
    <lineage>
        <taxon>Eukaryota</taxon>
        <taxon>Viridiplantae</taxon>
        <taxon>Streptophyta</taxon>
        <taxon>Embryophyta</taxon>
        <taxon>Tracheophyta</taxon>
        <taxon>Spermatophyta</taxon>
        <taxon>Magnoliopsida</taxon>
        <taxon>eudicotyledons</taxon>
        <taxon>Gunneridae</taxon>
        <taxon>Pentapetalae</taxon>
        <taxon>asterids</taxon>
        <taxon>lamiids</taxon>
        <taxon>Lamiales</taxon>
        <taxon>Oleaceae</taxon>
        <taxon>Oleeae</taxon>
        <taxon>Fraxinus</taxon>
    </lineage>
</organism>
<evidence type="ECO:0000259" key="15">
    <source>
        <dbReference type="PROSITE" id="PS50011"/>
    </source>
</evidence>
<evidence type="ECO:0000256" key="14">
    <source>
        <dbReference type="SAM" id="Phobius"/>
    </source>
</evidence>
<evidence type="ECO:0000313" key="18">
    <source>
        <dbReference type="Proteomes" id="UP000834106"/>
    </source>
</evidence>
<keyword evidence="8" id="KW-0418">Kinase</keyword>
<keyword evidence="2" id="KW-0723">Serine/threonine-protein kinase</keyword>
<keyword evidence="4 14" id="KW-0812">Transmembrane</keyword>
<keyword evidence="9 13" id="KW-0067">ATP-binding</keyword>
<proteinExistence type="predicted"/>
<gene>
    <name evidence="17" type="ORF">FPE_LOCUS35316</name>
</gene>
<keyword evidence="6" id="KW-0677">Repeat</keyword>
<keyword evidence="7 13" id="KW-0547">Nucleotide-binding</keyword>
<protein>
    <submittedName>
        <fullName evidence="17">Uncharacterized protein</fullName>
    </submittedName>
</protein>
<evidence type="ECO:0000256" key="7">
    <source>
        <dbReference type="ARBA" id="ARBA00022741"/>
    </source>
</evidence>
<keyword evidence="18" id="KW-1185">Reference proteome</keyword>
<reference evidence="17" key="1">
    <citation type="submission" date="2023-05" db="EMBL/GenBank/DDBJ databases">
        <authorList>
            <person name="Huff M."/>
        </authorList>
    </citation>
    <scope>NUCLEOTIDE SEQUENCE</scope>
</reference>
<evidence type="ECO:0000256" key="1">
    <source>
        <dbReference type="ARBA" id="ARBA00004167"/>
    </source>
</evidence>
<evidence type="ECO:0000256" key="3">
    <source>
        <dbReference type="ARBA" id="ARBA00022679"/>
    </source>
</evidence>
<dbReference type="EMBL" id="OU503058">
    <property type="protein sequence ID" value="CAI9787886.1"/>
    <property type="molecule type" value="Genomic_DNA"/>
</dbReference>
<evidence type="ECO:0000256" key="13">
    <source>
        <dbReference type="PROSITE-ProRule" id="PRU10141"/>
    </source>
</evidence>
<dbReference type="InterPro" id="IPR017441">
    <property type="entry name" value="Protein_kinase_ATP_BS"/>
</dbReference>
<dbReference type="GO" id="GO:0004674">
    <property type="term" value="F:protein serine/threonine kinase activity"/>
    <property type="evidence" value="ECO:0007669"/>
    <property type="project" value="UniProtKB-KW"/>
</dbReference>
<feature type="domain" description="Protein kinase" evidence="15">
    <location>
        <begin position="21"/>
        <end position="411"/>
    </location>
</feature>
<dbReference type="PANTHER" id="PTHR27002:SF1104">
    <property type="entry name" value="CYSTEINE-RICH RECEPTOR-LIKE PROTEIN KINASE 27-RELATED"/>
    <property type="match status" value="1"/>
</dbReference>
<dbReference type="FunFam" id="3.30.430.20:FF:000002">
    <property type="entry name" value="Cysteine-rich receptor-like protein kinase 10"/>
    <property type="match status" value="1"/>
</dbReference>
<dbReference type="Pfam" id="PF07714">
    <property type="entry name" value="PK_Tyr_Ser-Thr"/>
    <property type="match status" value="1"/>
</dbReference>
<dbReference type="PROSITE" id="PS50011">
    <property type="entry name" value="PROTEIN_KINASE_DOM"/>
    <property type="match status" value="1"/>
</dbReference>
<evidence type="ECO:0000256" key="9">
    <source>
        <dbReference type="ARBA" id="ARBA00022840"/>
    </source>
</evidence>
<dbReference type="AlphaFoldDB" id="A0AAD2EH41"/>
<dbReference type="PROSITE" id="PS00107">
    <property type="entry name" value="PROTEIN_KINASE_ATP"/>
    <property type="match status" value="1"/>
</dbReference>
<feature type="domain" description="Gnk2-homologous" evidence="16">
    <location>
        <begin position="66"/>
        <end position="174"/>
    </location>
</feature>
<dbReference type="InterPro" id="IPR011009">
    <property type="entry name" value="Kinase-like_dom_sf"/>
</dbReference>
<dbReference type="CDD" id="cd23509">
    <property type="entry name" value="Gnk2-like"/>
    <property type="match status" value="2"/>
</dbReference>
<sequence length="472" mass="52624">MGENLDRVNIIALCRADLQPYQCREYVADATIEVLNRCPYQKQAVFWHEFCMVRYSNDTILGTVAILPYRAAISTNTVQDSGTFYRELNILLDSLRNQTVFNSSTQKFAAAASRPDPNFERIYAFEQCTPDITPEDCAACLYQSAQIIPQCCGGKRGARILRPSCYLRFETNPFYNDTMVRTLQLEPTQPILEPPATGKEDNDNTTRTVIIVVIPTVACLILALCIGIFLRMRRKHKPSGELETDNEISTELRDVILKPTIRTATDDFSDANKLGQGGFGVVYKGKLPNGNEIAVKRIVGTYGYMAPEYIFNGQFSIKSDVFSFGVLVLEIVTGQRINTYQNGDGEENLFNLAWRNWNHGTIENMMDPALRASGSLLDIVRCIHIGLLCVQENAAHRPTMGSIVLMFTSFSITLPAPSKPAFFGSSFTNPEILNSQECNSRASLHISQPTEGKPGYSAPSINDVSITELYPR</sequence>
<dbReference type="SUPFAM" id="SSF56112">
    <property type="entry name" value="Protein kinase-like (PK-like)"/>
    <property type="match status" value="2"/>
</dbReference>
<dbReference type="Pfam" id="PF01657">
    <property type="entry name" value="Stress-antifung"/>
    <property type="match status" value="2"/>
</dbReference>
<keyword evidence="11 14" id="KW-0472">Membrane</keyword>
<evidence type="ECO:0000256" key="12">
    <source>
        <dbReference type="ARBA" id="ARBA00023170"/>
    </source>
</evidence>
<evidence type="ECO:0000313" key="17">
    <source>
        <dbReference type="EMBL" id="CAI9787886.1"/>
    </source>
</evidence>
<dbReference type="PROSITE" id="PS51473">
    <property type="entry name" value="GNK2"/>
    <property type="match status" value="2"/>
</dbReference>
<dbReference type="Proteomes" id="UP000834106">
    <property type="component" value="Chromosome 23"/>
</dbReference>
<evidence type="ECO:0000256" key="4">
    <source>
        <dbReference type="ARBA" id="ARBA00022692"/>
    </source>
</evidence>
<feature type="domain" description="Gnk2-homologous" evidence="16">
    <location>
        <begin position="1"/>
        <end position="60"/>
    </location>
</feature>